<proteinExistence type="predicted"/>
<dbReference type="EnsemblMetazoa" id="AFUN021567-RA">
    <property type="protein sequence ID" value="AFUN021567-PA"/>
    <property type="gene ID" value="AFUN021567"/>
</dbReference>
<sequence>MDNVWLVPFRCTLVTVFLFLALCHSTTTAVEVGGGGNGKQPGTMVFARHTASDHVREVLGRVFGRDDRSYSGSHSASSSDERSDRGDRWGRKRDTCRYVSRSGKFCKCNCYDRND</sequence>
<feature type="chain" id="PRO_5021408642" evidence="2">
    <location>
        <begin position="30"/>
        <end position="115"/>
    </location>
</feature>
<evidence type="ECO:0000256" key="1">
    <source>
        <dbReference type="SAM" id="MobiDB-lite"/>
    </source>
</evidence>
<accession>A0A4Y0BP76</accession>
<evidence type="ECO:0000313" key="3">
    <source>
        <dbReference type="EnsemblMetazoa" id="AFUN021567-PA"/>
    </source>
</evidence>
<name>A0A4Y0BP76_ANOFN</name>
<feature type="region of interest" description="Disordered" evidence="1">
    <location>
        <begin position="65"/>
        <end position="90"/>
    </location>
</feature>
<evidence type="ECO:0000256" key="2">
    <source>
        <dbReference type="SAM" id="SignalP"/>
    </source>
</evidence>
<feature type="compositionally biased region" description="Basic and acidic residues" evidence="1">
    <location>
        <begin position="79"/>
        <end position="90"/>
    </location>
</feature>
<feature type="signal peptide" evidence="2">
    <location>
        <begin position="1"/>
        <end position="29"/>
    </location>
</feature>
<organism evidence="3">
    <name type="scientific">Anopheles funestus</name>
    <name type="common">African malaria mosquito</name>
    <dbReference type="NCBI Taxonomy" id="62324"/>
    <lineage>
        <taxon>Eukaryota</taxon>
        <taxon>Metazoa</taxon>
        <taxon>Ecdysozoa</taxon>
        <taxon>Arthropoda</taxon>
        <taxon>Hexapoda</taxon>
        <taxon>Insecta</taxon>
        <taxon>Pterygota</taxon>
        <taxon>Neoptera</taxon>
        <taxon>Endopterygota</taxon>
        <taxon>Diptera</taxon>
        <taxon>Nematocera</taxon>
        <taxon>Culicoidea</taxon>
        <taxon>Culicidae</taxon>
        <taxon>Anophelinae</taxon>
        <taxon>Anopheles</taxon>
    </lineage>
</organism>
<dbReference type="AlphaFoldDB" id="A0A4Y0BP76"/>
<reference evidence="3" key="1">
    <citation type="submission" date="2020-05" db="UniProtKB">
        <authorList>
            <consortium name="EnsemblMetazoa"/>
        </authorList>
    </citation>
    <scope>IDENTIFICATION</scope>
    <source>
        <strain evidence="3">FUMOZ</strain>
    </source>
</reference>
<protein>
    <submittedName>
        <fullName evidence="3">Uncharacterized protein</fullName>
    </submittedName>
</protein>
<keyword evidence="2" id="KW-0732">Signal</keyword>
<dbReference type="VEuPathDB" id="VectorBase:AFUN021567"/>